<keyword evidence="2" id="KW-0804">Transcription</keyword>
<name>A0AAV2NJ82_9HYME</name>
<dbReference type="GO" id="GO:0000428">
    <property type="term" value="C:DNA-directed RNA polymerase complex"/>
    <property type="evidence" value="ECO:0007669"/>
    <property type="project" value="UniProtKB-KW"/>
</dbReference>
<sequence>MTRIPDHFIFNIESVGTLSSAVLFTEAVKVLKNKCRTFLAELEHVGK</sequence>
<dbReference type="GO" id="GO:0003899">
    <property type="term" value="F:DNA-directed RNA polymerase activity"/>
    <property type="evidence" value="ECO:0007669"/>
    <property type="project" value="InterPro"/>
</dbReference>
<keyword evidence="5" id="KW-1185">Reference proteome</keyword>
<evidence type="ECO:0000313" key="5">
    <source>
        <dbReference type="Proteomes" id="UP001497644"/>
    </source>
</evidence>
<dbReference type="Gene3D" id="3.30.1360.10">
    <property type="entry name" value="RNA polymerase, RBP11-like subunit"/>
    <property type="match status" value="1"/>
</dbReference>
<evidence type="ECO:0000313" key="4">
    <source>
        <dbReference type="EMBL" id="CAL1679742.1"/>
    </source>
</evidence>
<dbReference type="AlphaFoldDB" id="A0AAV2NJ82"/>
<dbReference type="GO" id="GO:0046983">
    <property type="term" value="F:protein dimerization activity"/>
    <property type="evidence" value="ECO:0007669"/>
    <property type="project" value="InterPro"/>
</dbReference>
<dbReference type="InterPro" id="IPR011263">
    <property type="entry name" value="DNA-dir_RNA_pol_RpoA/D/Rpb3"/>
</dbReference>
<accession>A0AAV2NJ82</accession>
<reference evidence="4" key="1">
    <citation type="submission" date="2024-04" db="EMBL/GenBank/DDBJ databases">
        <authorList>
            <consortium name="Molecular Ecology Group"/>
        </authorList>
    </citation>
    <scope>NUCLEOTIDE SEQUENCE</scope>
</reference>
<keyword evidence="1" id="KW-0240">DNA-directed RNA polymerase</keyword>
<dbReference type="EMBL" id="OZ034825">
    <property type="protein sequence ID" value="CAL1679742.1"/>
    <property type="molecule type" value="Genomic_DNA"/>
</dbReference>
<gene>
    <name evidence="4" type="ORF">LPLAT_LOCUS5876</name>
</gene>
<evidence type="ECO:0000256" key="2">
    <source>
        <dbReference type="ARBA" id="ARBA00023163"/>
    </source>
</evidence>
<evidence type="ECO:0000259" key="3">
    <source>
        <dbReference type="Pfam" id="PF01193"/>
    </source>
</evidence>
<organism evidence="4 5">
    <name type="scientific">Lasius platythorax</name>
    <dbReference type="NCBI Taxonomy" id="488582"/>
    <lineage>
        <taxon>Eukaryota</taxon>
        <taxon>Metazoa</taxon>
        <taxon>Ecdysozoa</taxon>
        <taxon>Arthropoda</taxon>
        <taxon>Hexapoda</taxon>
        <taxon>Insecta</taxon>
        <taxon>Pterygota</taxon>
        <taxon>Neoptera</taxon>
        <taxon>Endopterygota</taxon>
        <taxon>Hymenoptera</taxon>
        <taxon>Apocrita</taxon>
        <taxon>Aculeata</taxon>
        <taxon>Formicoidea</taxon>
        <taxon>Formicidae</taxon>
        <taxon>Formicinae</taxon>
        <taxon>Lasius</taxon>
        <taxon>Lasius</taxon>
    </lineage>
</organism>
<evidence type="ECO:0000256" key="1">
    <source>
        <dbReference type="ARBA" id="ARBA00022478"/>
    </source>
</evidence>
<proteinExistence type="predicted"/>
<dbReference type="SUPFAM" id="SSF55257">
    <property type="entry name" value="RBP11-like subunits of RNA polymerase"/>
    <property type="match status" value="1"/>
</dbReference>
<feature type="domain" description="DNA-directed RNA polymerase RpoA/D/Rpb3-type" evidence="3">
    <location>
        <begin position="3"/>
        <end position="35"/>
    </location>
</feature>
<dbReference type="GO" id="GO:0006351">
    <property type="term" value="P:DNA-templated transcription"/>
    <property type="evidence" value="ECO:0007669"/>
    <property type="project" value="InterPro"/>
</dbReference>
<dbReference type="Proteomes" id="UP001497644">
    <property type="component" value="Chromosome 2"/>
</dbReference>
<dbReference type="Pfam" id="PF01193">
    <property type="entry name" value="RNA_pol_L"/>
    <property type="match status" value="1"/>
</dbReference>
<protein>
    <recommendedName>
        <fullName evidence="3">DNA-directed RNA polymerase RpoA/D/Rpb3-type domain-containing protein</fullName>
    </recommendedName>
</protein>
<dbReference type="InterPro" id="IPR036603">
    <property type="entry name" value="RBP11-like"/>
</dbReference>